<keyword evidence="3" id="KW-1185">Reference proteome</keyword>
<comment type="caution">
    <text evidence="2">The sequence shown here is derived from an EMBL/GenBank/DDBJ whole genome shotgun (WGS) entry which is preliminary data.</text>
</comment>
<dbReference type="Proteomes" id="UP001187221">
    <property type="component" value="Unassembled WGS sequence"/>
</dbReference>
<organism evidence="2 3">
    <name type="scientific">Novosphingobium pituita</name>
    <dbReference type="NCBI Taxonomy" id="3056842"/>
    <lineage>
        <taxon>Bacteria</taxon>
        <taxon>Pseudomonadati</taxon>
        <taxon>Pseudomonadota</taxon>
        <taxon>Alphaproteobacteria</taxon>
        <taxon>Sphingomonadales</taxon>
        <taxon>Sphingomonadaceae</taxon>
        <taxon>Novosphingobium</taxon>
    </lineage>
</organism>
<protein>
    <submittedName>
        <fullName evidence="2">Uncharacterized protein</fullName>
    </submittedName>
</protein>
<dbReference type="EMBL" id="BTFW01000001">
    <property type="protein sequence ID" value="GMM59563.1"/>
    <property type="molecule type" value="Genomic_DNA"/>
</dbReference>
<gene>
    <name evidence="2" type="ORF">NUTIK01_03400</name>
</gene>
<evidence type="ECO:0000313" key="2">
    <source>
        <dbReference type="EMBL" id="GMM59563.1"/>
    </source>
</evidence>
<evidence type="ECO:0000256" key="1">
    <source>
        <dbReference type="SAM" id="Phobius"/>
    </source>
</evidence>
<name>A0ABQ6P2V2_9SPHN</name>
<feature type="transmembrane region" description="Helical" evidence="1">
    <location>
        <begin position="14"/>
        <end position="35"/>
    </location>
</feature>
<feature type="transmembrane region" description="Helical" evidence="1">
    <location>
        <begin position="212"/>
        <end position="232"/>
    </location>
</feature>
<dbReference type="RefSeq" id="WP_317973419.1">
    <property type="nucleotide sequence ID" value="NZ_BTFW01000001.1"/>
</dbReference>
<feature type="transmembrane region" description="Helical" evidence="1">
    <location>
        <begin position="41"/>
        <end position="61"/>
    </location>
</feature>
<keyword evidence="1" id="KW-1133">Transmembrane helix</keyword>
<feature type="transmembrane region" description="Helical" evidence="1">
    <location>
        <begin position="100"/>
        <end position="121"/>
    </location>
</feature>
<keyword evidence="1" id="KW-0812">Transmembrane</keyword>
<feature type="transmembrane region" description="Helical" evidence="1">
    <location>
        <begin position="73"/>
        <end position="94"/>
    </location>
</feature>
<accession>A0ABQ6P2V2</accession>
<evidence type="ECO:0000313" key="3">
    <source>
        <dbReference type="Proteomes" id="UP001187221"/>
    </source>
</evidence>
<sequence length="344" mass="37595">MTVKIGIGFARPQIVAQVVPFIIVALAGMAVRTPLASAHPFLALILFLWIVADTLMLALVVRSSGKPEWRAVLGVLAGASFTVWLGSPSVIRGVLLDTPILALTMTAVVLGHVAWATARASRVASSENIDRKERWASVASEFFPPALVRLVVAELTVIHMALFRWGGPADVPEDARAFAYHEHLTPMCATLLILSAIEIAVYHLLVGHWSRAAAVVMFILSDVGFVYLLGLIKSFRFRPVLLTPEGVRVRAGFLIDQFVPLDAIVAIEGGFTGEEVRDPATLNAALLAWPNIMLQLNRPLHPRSLLKKRGAVVRIAFRLDDPEPFMRLLIWRLGQRSSEAVSSI</sequence>
<keyword evidence="1" id="KW-0472">Membrane</keyword>
<feature type="transmembrane region" description="Helical" evidence="1">
    <location>
        <begin position="183"/>
        <end position="205"/>
    </location>
</feature>
<feature type="transmembrane region" description="Helical" evidence="1">
    <location>
        <begin position="142"/>
        <end position="163"/>
    </location>
</feature>
<reference evidence="2 3" key="1">
    <citation type="submission" date="2023-06" db="EMBL/GenBank/DDBJ databases">
        <title>Draft genome sequence of Novosphingobium sp. strain IK01.</title>
        <authorList>
            <person name="Hatamoto M."/>
            <person name="Ikarashi T."/>
            <person name="Yamaguchi T."/>
        </authorList>
    </citation>
    <scope>NUCLEOTIDE SEQUENCE [LARGE SCALE GENOMIC DNA]</scope>
    <source>
        <strain evidence="2 3">IK01</strain>
    </source>
</reference>
<proteinExistence type="predicted"/>